<dbReference type="CDD" id="cd04730">
    <property type="entry name" value="NPD_like"/>
    <property type="match status" value="1"/>
</dbReference>
<dbReference type="PANTHER" id="PTHR42747:SF3">
    <property type="entry name" value="NITRONATE MONOOXYGENASE-RELATED"/>
    <property type="match status" value="1"/>
</dbReference>
<dbReference type="InterPro" id="IPR013785">
    <property type="entry name" value="Aldolase_TIM"/>
</dbReference>
<comment type="catalytic activity">
    <reaction evidence="9">
        <text>3 propionate 3-nitronate + 3 O2 + H2O = 3 3-oxopropanoate + 2 nitrate + nitrite + H2O2 + 3 H(+)</text>
        <dbReference type="Rhea" id="RHEA:57332"/>
        <dbReference type="ChEBI" id="CHEBI:15377"/>
        <dbReference type="ChEBI" id="CHEBI:15378"/>
        <dbReference type="ChEBI" id="CHEBI:15379"/>
        <dbReference type="ChEBI" id="CHEBI:16240"/>
        <dbReference type="ChEBI" id="CHEBI:16301"/>
        <dbReference type="ChEBI" id="CHEBI:17632"/>
        <dbReference type="ChEBI" id="CHEBI:33190"/>
        <dbReference type="ChEBI" id="CHEBI:136067"/>
    </reaction>
</comment>
<evidence type="ECO:0000256" key="8">
    <source>
        <dbReference type="ARBA" id="ARBA00031155"/>
    </source>
</evidence>
<comment type="caution">
    <text evidence="10">The sequence shown here is derived from an EMBL/GenBank/DDBJ whole genome shotgun (WGS) entry which is preliminary data.</text>
</comment>
<reference evidence="10 11" key="1">
    <citation type="submission" date="2023-07" db="EMBL/GenBank/DDBJ databases">
        <title>Sequencing the genomes of 1000 actinobacteria strains.</title>
        <authorList>
            <person name="Klenk H.-P."/>
        </authorList>
    </citation>
    <scope>NUCLEOTIDE SEQUENCE [LARGE SCALE GENOMIC DNA]</scope>
    <source>
        <strain evidence="10 11">DSM 14555</strain>
    </source>
</reference>
<evidence type="ECO:0000313" key="11">
    <source>
        <dbReference type="Proteomes" id="UP001185069"/>
    </source>
</evidence>
<protein>
    <recommendedName>
        <fullName evidence="8">Propionate 3-nitronate monooxygenase</fullName>
    </recommendedName>
</protein>
<dbReference type="SUPFAM" id="SSF51412">
    <property type="entry name" value="Inosine monophosphate dehydrogenase (IMPDH)"/>
    <property type="match status" value="1"/>
</dbReference>
<dbReference type="Gene3D" id="3.20.20.70">
    <property type="entry name" value="Aldolase class I"/>
    <property type="match status" value="1"/>
</dbReference>
<gene>
    <name evidence="10" type="ORF">JOE69_001039</name>
</gene>
<keyword evidence="5" id="KW-0288">FMN</keyword>
<keyword evidence="4" id="KW-0285">Flavoprotein</keyword>
<dbReference type="InterPro" id="IPR004136">
    <property type="entry name" value="NMO"/>
</dbReference>
<evidence type="ECO:0000256" key="3">
    <source>
        <dbReference type="ARBA" id="ARBA00022575"/>
    </source>
</evidence>
<dbReference type="EMBL" id="JAVDQF010000001">
    <property type="protein sequence ID" value="MDR6268801.1"/>
    <property type="molecule type" value="Genomic_DNA"/>
</dbReference>
<evidence type="ECO:0000256" key="2">
    <source>
        <dbReference type="ARBA" id="ARBA00009881"/>
    </source>
</evidence>
<keyword evidence="7 10" id="KW-0503">Monooxygenase</keyword>
<evidence type="ECO:0000256" key="7">
    <source>
        <dbReference type="ARBA" id="ARBA00023033"/>
    </source>
</evidence>
<evidence type="ECO:0000256" key="9">
    <source>
        <dbReference type="ARBA" id="ARBA00049401"/>
    </source>
</evidence>
<accession>A0ABU1JA97</accession>
<sequence length="340" mass="34511">MFSSSIIVAPMAGGPSTPELVVAAGQAGQLGFLAGGYKTAEALAGQLDRLADSGVPFGVNLFVPDPRPVDQQAVRGYREKLRHEAARYGIRLPELATEPDTDAWSAKMDLLFQQPVPFASFAFGLPSAAEARRLRSLGTEVIASVTTPVEAGAAAAAGATALIVQHANAGGHSAAFLDLDAKPGKAPLGELLAAVRQVSKLPLVAAGGIADAAGVAAALDAGASAAQLGTAFLLADEAGTRAVHRAALAGGEYPETARTRAFSGRWARGLANRFLLEHRDAPNGYPQIHHLTSPIRAAAAAAGDPDGVNLWAGTGFAKTSSGSTAEIIARLSGSSGGPSR</sequence>
<dbReference type="GO" id="GO:0018580">
    <property type="term" value="F:nitronate monooxygenase activity"/>
    <property type="evidence" value="ECO:0007669"/>
    <property type="project" value="UniProtKB-EC"/>
</dbReference>
<name>A0ABU1JA97_9MICC</name>
<dbReference type="RefSeq" id="WP_309796671.1">
    <property type="nucleotide sequence ID" value="NZ_BAAAHY010000006.1"/>
</dbReference>
<organism evidence="10 11">
    <name type="scientific">Arthrobacter russicus</name>
    <dbReference type="NCBI Taxonomy" id="172040"/>
    <lineage>
        <taxon>Bacteria</taxon>
        <taxon>Bacillati</taxon>
        <taxon>Actinomycetota</taxon>
        <taxon>Actinomycetes</taxon>
        <taxon>Micrococcales</taxon>
        <taxon>Micrococcaceae</taxon>
        <taxon>Arthrobacter</taxon>
    </lineage>
</organism>
<evidence type="ECO:0000256" key="4">
    <source>
        <dbReference type="ARBA" id="ARBA00022630"/>
    </source>
</evidence>
<dbReference type="Pfam" id="PF03060">
    <property type="entry name" value="NMO"/>
    <property type="match status" value="1"/>
</dbReference>
<evidence type="ECO:0000313" key="10">
    <source>
        <dbReference type="EMBL" id="MDR6268801.1"/>
    </source>
</evidence>
<proteinExistence type="inferred from homology"/>
<evidence type="ECO:0000256" key="6">
    <source>
        <dbReference type="ARBA" id="ARBA00023002"/>
    </source>
</evidence>
<dbReference type="PANTHER" id="PTHR42747">
    <property type="entry name" value="NITRONATE MONOOXYGENASE-RELATED"/>
    <property type="match status" value="1"/>
</dbReference>
<evidence type="ECO:0000256" key="5">
    <source>
        <dbReference type="ARBA" id="ARBA00022643"/>
    </source>
</evidence>
<keyword evidence="11" id="KW-1185">Reference proteome</keyword>
<keyword evidence="6 10" id="KW-0560">Oxidoreductase</keyword>
<keyword evidence="3" id="KW-0216">Detoxification</keyword>
<evidence type="ECO:0000256" key="1">
    <source>
        <dbReference type="ARBA" id="ARBA00001917"/>
    </source>
</evidence>
<comment type="similarity">
    <text evidence="2">Belongs to the nitronate monooxygenase family. NMO class I subfamily.</text>
</comment>
<comment type="cofactor">
    <cofactor evidence="1">
        <name>FMN</name>
        <dbReference type="ChEBI" id="CHEBI:58210"/>
    </cofactor>
</comment>
<dbReference type="Proteomes" id="UP001185069">
    <property type="component" value="Unassembled WGS sequence"/>
</dbReference>